<gene>
    <name evidence="2" type="ORF">LQG66_07845</name>
</gene>
<dbReference type="EMBL" id="CP088156">
    <property type="protein sequence ID" value="UFZ06201.1"/>
    <property type="molecule type" value="Genomic_DNA"/>
</dbReference>
<evidence type="ECO:0000256" key="1">
    <source>
        <dbReference type="SAM" id="Phobius"/>
    </source>
</evidence>
<proteinExistence type="predicted"/>
<evidence type="ECO:0000313" key="2">
    <source>
        <dbReference type="EMBL" id="UFZ06201.1"/>
    </source>
</evidence>
<sequence length="75" mass="7920">MQSRRELRRLRAEAVNDRRLIIVTLGCCALGVLYGALIGPGGAAAWLGALAYGFVGAVIGVPAAFIINMSRSLFD</sequence>
<protein>
    <submittedName>
        <fullName evidence="2">Uncharacterized protein</fullName>
    </submittedName>
</protein>
<keyword evidence="1" id="KW-0812">Transmembrane</keyword>
<feature type="transmembrane region" description="Helical" evidence="1">
    <location>
        <begin position="20"/>
        <end position="38"/>
    </location>
</feature>
<keyword evidence="3" id="KW-1185">Reference proteome</keyword>
<dbReference type="Proteomes" id="UP001431010">
    <property type="component" value="Chromosome"/>
</dbReference>
<keyword evidence="1" id="KW-0472">Membrane</keyword>
<name>A0ABY3RFX0_9BRAD</name>
<reference evidence="2" key="1">
    <citation type="journal article" date="2024" name="Antonie Van Leeuwenhoek">
        <title>Bradyrhizobium ontarionense sp. nov., a novel bacterial symbiont isolated from Aeschynomene indica (Indian jointvetch), harbours photosynthesis, nitrogen fixation and nitrous oxide (N2O) reductase genes.</title>
        <authorList>
            <person name="Bromfield E.S.P."/>
            <person name="Cloutier S."/>
        </authorList>
    </citation>
    <scope>NUCLEOTIDE SEQUENCE</scope>
    <source>
        <strain evidence="2">A19</strain>
    </source>
</reference>
<organism evidence="2 3">
    <name type="scientific">Bradyrhizobium ontarionense</name>
    <dbReference type="NCBI Taxonomy" id="2898149"/>
    <lineage>
        <taxon>Bacteria</taxon>
        <taxon>Pseudomonadati</taxon>
        <taxon>Pseudomonadota</taxon>
        <taxon>Alphaproteobacteria</taxon>
        <taxon>Hyphomicrobiales</taxon>
        <taxon>Nitrobacteraceae</taxon>
        <taxon>Bradyrhizobium</taxon>
    </lineage>
</organism>
<keyword evidence="1" id="KW-1133">Transmembrane helix</keyword>
<evidence type="ECO:0000313" key="3">
    <source>
        <dbReference type="Proteomes" id="UP001431010"/>
    </source>
</evidence>
<feature type="transmembrane region" description="Helical" evidence="1">
    <location>
        <begin position="44"/>
        <end position="67"/>
    </location>
</feature>
<dbReference type="RefSeq" id="WP_231325090.1">
    <property type="nucleotide sequence ID" value="NZ_CP088156.1"/>
</dbReference>
<accession>A0ABY3RFX0</accession>